<dbReference type="EMBL" id="MFSY01000042">
    <property type="protein sequence ID" value="OGI46575.1"/>
    <property type="molecule type" value="Genomic_DNA"/>
</dbReference>
<dbReference type="STRING" id="1817764.A2637_05385"/>
<sequence>MHEVTVGLDGEAELARGGDEPAVESLAALKAVEARIDLDRAEAAGALGEPVLARDAGIRGVVSAPLRPQVAERLRAAAQRYNDTEKPR</sequence>
<dbReference type="Proteomes" id="UP000179360">
    <property type="component" value="Unassembled WGS sequence"/>
</dbReference>
<reference evidence="1 2" key="1">
    <citation type="journal article" date="2016" name="Nat. Commun.">
        <title>Thousands of microbial genomes shed light on interconnected biogeochemical processes in an aquifer system.</title>
        <authorList>
            <person name="Anantharaman K."/>
            <person name="Brown C.T."/>
            <person name="Hug L.A."/>
            <person name="Sharon I."/>
            <person name="Castelle C.J."/>
            <person name="Probst A.J."/>
            <person name="Thomas B.C."/>
            <person name="Singh A."/>
            <person name="Wilkins M.J."/>
            <person name="Karaoz U."/>
            <person name="Brodie E.L."/>
            <person name="Williams K.H."/>
            <person name="Hubbard S.S."/>
            <person name="Banfield J.F."/>
        </authorList>
    </citation>
    <scope>NUCLEOTIDE SEQUENCE [LARGE SCALE GENOMIC DNA]</scope>
</reference>
<evidence type="ECO:0000313" key="2">
    <source>
        <dbReference type="Proteomes" id="UP000179360"/>
    </source>
</evidence>
<organism evidence="1 2">
    <name type="scientific">Candidatus Muproteobacteria bacterium RIFCSPHIGHO2_01_FULL_65_16</name>
    <dbReference type="NCBI Taxonomy" id="1817764"/>
    <lineage>
        <taxon>Bacteria</taxon>
        <taxon>Pseudomonadati</taxon>
        <taxon>Pseudomonadota</taxon>
        <taxon>Candidatus Muproteobacteria</taxon>
    </lineage>
</organism>
<dbReference type="AlphaFoldDB" id="A0A1F6TNA3"/>
<accession>A0A1F6TNA3</accession>
<protein>
    <submittedName>
        <fullName evidence="1">Uncharacterized protein</fullName>
    </submittedName>
</protein>
<name>A0A1F6TNA3_9PROT</name>
<gene>
    <name evidence="1" type="ORF">A2637_05385</name>
</gene>
<evidence type="ECO:0000313" key="1">
    <source>
        <dbReference type="EMBL" id="OGI46575.1"/>
    </source>
</evidence>
<proteinExistence type="predicted"/>
<comment type="caution">
    <text evidence="1">The sequence shown here is derived from an EMBL/GenBank/DDBJ whole genome shotgun (WGS) entry which is preliminary data.</text>
</comment>